<proteinExistence type="predicted"/>
<dbReference type="PANTHER" id="PTHR21015:SF22">
    <property type="entry name" value="GLYCOSYLTRANSFERASE"/>
    <property type="match status" value="1"/>
</dbReference>
<keyword evidence="3" id="KW-1185">Reference proteome</keyword>
<evidence type="ECO:0000313" key="3">
    <source>
        <dbReference type="Proteomes" id="UP000198705"/>
    </source>
</evidence>
<protein>
    <recommendedName>
        <fullName evidence="1">Glycosyl transferase family 28 C-terminal domain-containing protein</fullName>
    </recommendedName>
</protein>
<dbReference type="GO" id="GO:0016758">
    <property type="term" value="F:hexosyltransferase activity"/>
    <property type="evidence" value="ECO:0007669"/>
    <property type="project" value="InterPro"/>
</dbReference>
<dbReference type="InterPro" id="IPR007235">
    <property type="entry name" value="Glyco_trans_28_C"/>
</dbReference>
<gene>
    <name evidence="2" type="ORF">SAMN04487989_101309</name>
</gene>
<evidence type="ECO:0000313" key="2">
    <source>
        <dbReference type="EMBL" id="SFN41847.1"/>
    </source>
</evidence>
<organism evidence="2 3">
    <name type="scientific">Bizionia echini</name>
    <dbReference type="NCBI Taxonomy" id="649333"/>
    <lineage>
        <taxon>Bacteria</taxon>
        <taxon>Pseudomonadati</taxon>
        <taxon>Bacteroidota</taxon>
        <taxon>Flavobacteriia</taxon>
        <taxon>Flavobacteriales</taxon>
        <taxon>Flavobacteriaceae</taxon>
        <taxon>Bizionia</taxon>
    </lineage>
</organism>
<dbReference type="EMBL" id="FOVN01000001">
    <property type="protein sequence ID" value="SFN41847.1"/>
    <property type="molecule type" value="Genomic_DNA"/>
</dbReference>
<reference evidence="3" key="1">
    <citation type="submission" date="2016-10" db="EMBL/GenBank/DDBJ databases">
        <authorList>
            <person name="Varghese N."/>
            <person name="Submissions S."/>
        </authorList>
    </citation>
    <scope>NUCLEOTIDE SEQUENCE [LARGE SCALE GENOMIC DNA]</scope>
    <source>
        <strain evidence="3">DSM 23925</strain>
    </source>
</reference>
<dbReference type="Gene3D" id="3.40.50.2000">
    <property type="entry name" value="Glycogen Phosphorylase B"/>
    <property type="match status" value="1"/>
</dbReference>
<dbReference type="Pfam" id="PF04101">
    <property type="entry name" value="Glyco_tran_28_C"/>
    <property type="match status" value="1"/>
</dbReference>
<sequence>MEAHICLPLFLMTESKNILVAPLNWGLGHATRCIPIIKALINHKFNPILASDGAALQLLQKEFPKLTCLELPTYNITYAKKAKYFKYKLLKDAPKILKTISAEKKVTNKIIADYHINGIISDNRFGVYAPEIPSVFITHQLQVLSGNTTWFSTKIHKKIINKFDECWVPDASGTKNLSGKLGHVETPLTNLKYIGPLSRFETKNTPIKYDILVLLSGPEPQRSYLETLLFKELTTFKGSVLFVKGLVENEIKKEVINSITVYNYLTSSLLEDAINQSDLVISRSGYTTIMDLVKLEKKAFFIPTPGQFEQEYLAERLHNLGMTPFCTQEEFRLDKLQEVSKFKGLQELNYELNYNKLFSLFHAK</sequence>
<dbReference type="Proteomes" id="UP000198705">
    <property type="component" value="Unassembled WGS sequence"/>
</dbReference>
<dbReference type="STRING" id="649333.SAMN04487989_101309"/>
<feature type="domain" description="Glycosyl transferase family 28 C-terminal" evidence="1">
    <location>
        <begin position="258"/>
        <end position="339"/>
    </location>
</feature>
<accession>A0A1I4YV59</accession>
<dbReference type="AlphaFoldDB" id="A0A1I4YV59"/>
<dbReference type="PANTHER" id="PTHR21015">
    <property type="entry name" value="UDP-N-ACETYLGLUCOSAMINE--N-ACETYLMURAMYL-(PENTAPEPTIDE) PYROPHOSPHORYL-UNDECAPRENOL N-ACETYLGLUCOSAMINE TRANSFERASE 1"/>
    <property type="match status" value="1"/>
</dbReference>
<name>A0A1I4YV59_9FLAO</name>
<evidence type="ECO:0000259" key="1">
    <source>
        <dbReference type="Pfam" id="PF04101"/>
    </source>
</evidence>
<dbReference type="SUPFAM" id="SSF53756">
    <property type="entry name" value="UDP-Glycosyltransferase/glycogen phosphorylase"/>
    <property type="match status" value="1"/>
</dbReference>